<dbReference type="Gene3D" id="2.40.30.170">
    <property type="match status" value="1"/>
</dbReference>
<reference evidence="6" key="2">
    <citation type="submission" date="2020-09" db="EMBL/GenBank/DDBJ databases">
        <authorList>
            <person name="Sun Q."/>
            <person name="Zhou Y."/>
        </authorList>
    </citation>
    <scope>NUCLEOTIDE SEQUENCE</scope>
    <source>
        <strain evidence="6">CGMCC 1.12997</strain>
    </source>
</reference>
<dbReference type="Gene3D" id="2.40.420.20">
    <property type="match status" value="1"/>
</dbReference>
<dbReference type="FunFam" id="2.40.30.170:FF:000010">
    <property type="entry name" value="Efflux RND transporter periplasmic adaptor subunit"/>
    <property type="match status" value="1"/>
</dbReference>
<evidence type="ECO:0000256" key="1">
    <source>
        <dbReference type="ARBA" id="ARBA00009477"/>
    </source>
</evidence>
<reference evidence="6" key="1">
    <citation type="journal article" date="2014" name="Int. J. Syst. Evol. Microbiol.">
        <title>Complete genome sequence of Corynebacterium casei LMG S-19264T (=DSM 44701T), isolated from a smear-ripened cheese.</title>
        <authorList>
            <consortium name="US DOE Joint Genome Institute (JGI-PGF)"/>
            <person name="Walter F."/>
            <person name="Albersmeier A."/>
            <person name="Kalinowski J."/>
            <person name="Ruckert C."/>
        </authorList>
    </citation>
    <scope>NUCLEOTIDE SEQUENCE</scope>
    <source>
        <strain evidence="6">CGMCC 1.12997</strain>
    </source>
</reference>
<dbReference type="GO" id="GO:0060003">
    <property type="term" value="P:copper ion export"/>
    <property type="evidence" value="ECO:0007669"/>
    <property type="project" value="TreeGrafter"/>
</dbReference>
<dbReference type="Pfam" id="PF25973">
    <property type="entry name" value="BSH_CzcB"/>
    <property type="match status" value="1"/>
</dbReference>
<organism evidence="6 7">
    <name type="scientific">Edaphobacter dinghuensis</name>
    <dbReference type="NCBI Taxonomy" id="1560005"/>
    <lineage>
        <taxon>Bacteria</taxon>
        <taxon>Pseudomonadati</taxon>
        <taxon>Acidobacteriota</taxon>
        <taxon>Terriglobia</taxon>
        <taxon>Terriglobales</taxon>
        <taxon>Acidobacteriaceae</taxon>
        <taxon>Edaphobacter</taxon>
    </lineage>
</organism>
<dbReference type="NCBIfam" id="TIGR01730">
    <property type="entry name" value="RND_mfp"/>
    <property type="match status" value="1"/>
</dbReference>
<keyword evidence="7" id="KW-1185">Reference proteome</keyword>
<dbReference type="InterPro" id="IPR058649">
    <property type="entry name" value="CzcB_C"/>
</dbReference>
<dbReference type="Gene3D" id="1.10.287.470">
    <property type="entry name" value="Helix hairpin bin"/>
    <property type="match status" value="1"/>
</dbReference>
<evidence type="ECO:0000313" key="7">
    <source>
        <dbReference type="Proteomes" id="UP000647241"/>
    </source>
</evidence>
<evidence type="ECO:0000256" key="2">
    <source>
        <dbReference type="ARBA" id="ARBA00022448"/>
    </source>
</evidence>
<dbReference type="AlphaFoldDB" id="A0A917H388"/>
<dbReference type="Pfam" id="PF25975">
    <property type="entry name" value="CzcB_C"/>
    <property type="match status" value="1"/>
</dbReference>
<proteinExistence type="inferred from homology"/>
<evidence type="ECO:0000259" key="5">
    <source>
        <dbReference type="Pfam" id="PF25975"/>
    </source>
</evidence>
<evidence type="ECO:0000259" key="3">
    <source>
        <dbReference type="Pfam" id="PF25954"/>
    </source>
</evidence>
<sequence>MTISSKRFKTFKPRIEILSVLALSVLPLTACKHTPPAAEQQPTNVGVETAVVHPTVSTDYLEVPAHIMADPAHVVHIYPPLSGRIFGLTILPGQNVVKGQMIAQLQSNDIAVARSDFEKAKIEVIRADGALARGKLLLAHDVLSKADFAELQATDDVAHSQMEQARQHIHELGFAENSTADTVALRAPISGAVLDIGTATGEMQRSLDNATSIATIANLDTVWVVGDIFEKDLASVRPGRTVDIVVPAYPDLKLTGRIDNISDALDPTTHTLKVRVVLPNPKHQLKSDMFATIRIAGAPHQTFILPATAVLHEADRTFVFVANASGGFDQRAVTVGRTLDSGTVKNIEVLSGLNDGEKVVTAGGALLRPTSGD</sequence>
<dbReference type="RefSeq" id="WP_188552553.1">
    <property type="nucleotide sequence ID" value="NZ_BMGT01000001.1"/>
</dbReference>
<dbReference type="GO" id="GO:0030313">
    <property type="term" value="C:cell envelope"/>
    <property type="evidence" value="ECO:0007669"/>
    <property type="project" value="TreeGrafter"/>
</dbReference>
<dbReference type="InterPro" id="IPR051909">
    <property type="entry name" value="MFP_Cation_Efflux"/>
</dbReference>
<dbReference type="GO" id="GO:0022857">
    <property type="term" value="F:transmembrane transporter activity"/>
    <property type="evidence" value="ECO:0007669"/>
    <property type="project" value="InterPro"/>
</dbReference>
<keyword evidence="2" id="KW-0813">Transport</keyword>
<dbReference type="InterPro" id="IPR058792">
    <property type="entry name" value="Beta-barrel_RND_2"/>
</dbReference>
<dbReference type="InterPro" id="IPR058647">
    <property type="entry name" value="BSH_CzcB-like"/>
</dbReference>
<comment type="similarity">
    <text evidence="1">Belongs to the membrane fusion protein (MFP) (TC 8.A.1) family.</text>
</comment>
<feature type="domain" description="CzcB-like barrel-sandwich hybrid" evidence="4">
    <location>
        <begin position="74"/>
        <end position="217"/>
    </location>
</feature>
<comment type="caution">
    <text evidence="6">The sequence shown here is derived from an EMBL/GenBank/DDBJ whole genome shotgun (WGS) entry which is preliminary data.</text>
</comment>
<dbReference type="GO" id="GO:0015679">
    <property type="term" value="P:plasma membrane copper ion transport"/>
    <property type="evidence" value="ECO:0007669"/>
    <property type="project" value="TreeGrafter"/>
</dbReference>
<dbReference type="PANTHER" id="PTHR30097:SF4">
    <property type="entry name" value="SLR6042 PROTEIN"/>
    <property type="match status" value="1"/>
</dbReference>
<evidence type="ECO:0000259" key="4">
    <source>
        <dbReference type="Pfam" id="PF25973"/>
    </source>
</evidence>
<name>A0A917H388_9BACT</name>
<accession>A0A917H388</accession>
<dbReference type="SUPFAM" id="SSF111369">
    <property type="entry name" value="HlyD-like secretion proteins"/>
    <property type="match status" value="1"/>
</dbReference>
<feature type="domain" description="CusB-like beta-barrel" evidence="3">
    <location>
        <begin position="221"/>
        <end position="297"/>
    </location>
</feature>
<dbReference type="Pfam" id="PF25954">
    <property type="entry name" value="Beta-barrel_RND_2"/>
    <property type="match status" value="1"/>
</dbReference>
<dbReference type="PANTHER" id="PTHR30097">
    <property type="entry name" value="CATION EFFLUX SYSTEM PROTEIN CUSB"/>
    <property type="match status" value="1"/>
</dbReference>
<feature type="domain" description="CzcB-like C-terminal circularly permuted SH3-like" evidence="5">
    <location>
        <begin position="305"/>
        <end position="363"/>
    </location>
</feature>
<gene>
    <name evidence="6" type="ORF">GCM10011585_04990</name>
</gene>
<dbReference type="GO" id="GO:0016020">
    <property type="term" value="C:membrane"/>
    <property type="evidence" value="ECO:0007669"/>
    <property type="project" value="InterPro"/>
</dbReference>
<dbReference type="Proteomes" id="UP000647241">
    <property type="component" value="Unassembled WGS sequence"/>
</dbReference>
<evidence type="ECO:0000313" key="6">
    <source>
        <dbReference type="EMBL" id="GGG66172.1"/>
    </source>
</evidence>
<dbReference type="EMBL" id="BMGT01000001">
    <property type="protein sequence ID" value="GGG66172.1"/>
    <property type="molecule type" value="Genomic_DNA"/>
</dbReference>
<dbReference type="InterPro" id="IPR006143">
    <property type="entry name" value="RND_pump_MFP"/>
</dbReference>
<protein>
    <submittedName>
        <fullName evidence="6">Cation efflux system membrane protein</fullName>
    </submittedName>
</protein>